<dbReference type="Proteomes" id="UP000008909">
    <property type="component" value="Unassembled WGS sequence"/>
</dbReference>
<evidence type="ECO:0000313" key="1">
    <source>
        <dbReference type="EMBL" id="GAA54972.1"/>
    </source>
</evidence>
<evidence type="ECO:0000313" key="2">
    <source>
        <dbReference type="Proteomes" id="UP000008909"/>
    </source>
</evidence>
<reference evidence="1" key="1">
    <citation type="journal article" date="2011" name="Genome Biol.">
        <title>The draft genome of the carcinogenic human liver fluke Clonorchis sinensis.</title>
        <authorList>
            <person name="Wang X."/>
            <person name="Chen W."/>
            <person name="Huang Y."/>
            <person name="Sun J."/>
            <person name="Men J."/>
            <person name="Liu H."/>
            <person name="Luo F."/>
            <person name="Guo L."/>
            <person name="Lv X."/>
            <person name="Deng C."/>
            <person name="Zhou C."/>
            <person name="Fan Y."/>
            <person name="Li X."/>
            <person name="Huang L."/>
            <person name="Hu Y."/>
            <person name="Liang C."/>
            <person name="Hu X."/>
            <person name="Xu J."/>
            <person name="Yu X."/>
        </authorList>
    </citation>
    <scope>NUCLEOTIDE SEQUENCE [LARGE SCALE GENOMIC DNA]</scope>
    <source>
        <strain evidence="1">Henan</strain>
    </source>
</reference>
<keyword evidence="2" id="KW-1185">Reference proteome</keyword>
<name>G7YPU1_CLOSI</name>
<proteinExistence type="predicted"/>
<dbReference type="EMBL" id="DF143946">
    <property type="protein sequence ID" value="GAA54972.1"/>
    <property type="molecule type" value="Genomic_DNA"/>
</dbReference>
<accession>G7YPU1</accession>
<dbReference type="AlphaFoldDB" id="G7YPU1"/>
<organism evidence="1 2">
    <name type="scientific">Clonorchis sinensis</name>
    <name type="common">Chinese liver fluke</name>
    <dbReference type="NCBI Taxonomy" id="79923"/>
    <lineage>
        <taxon>Eukaryota</taxon>
        <taxon>Metazoa</taxon>
        <taxon>Spiralia</taxon>
        <taxon>Lophotrochozoa</taxon>
        <taxon>Platyhelminthes</taxon>
        <taxon>Trematoda</taxon>
        <taxon>Digenea</taxon>
        <taxon>Opisthorchiida</taxon>
        <taxon>Opisthorchiata</taxon>
        <taxon>Opisthorchiidae</taxon>
        <taxon>Clonorchis</taxon>
    </lineage>
</organism>
<sequence length="192" mass="21502">MHKDATVPVNLLPEDVLLVLVRSVLRLRLPDEAREGRTRFLAVFRLMDDLISPSTQVLSSSSNARSRDSLFTPHLQIATHKGDSSDIDCLYRSGLHIIAIHKNPGATAEQAFVTETSENIANFSTVVSSTSIFKPRFGVMTDDRTAYRHTTETLVLADEKQLRNLVQIKTDSDADIQYKVHIETIVFSKSIH</sequence>
<gene>
    <name evidence="1" type="ORF">CLF_106275</name>
</gene>
<reference key="2">
    <citation type="submission" date="2011-10" db="EMBL/GenBank/DDBJ databases">
        <title>The genome and transcriptome sequence of Clonorchis sinensis provide insights into the carcinogenic liver fluke.</title>
        <authorList>
            <person name="Wang X."/>
            <person name="Huang Y."/>
            <person name="Chen W."/>
            <person name="Liu H."/>
            <person name="Guo L."/>
            <person name="Chen Y."/>
            <person name="Luo F."/>
            <person name="Zhou W."/>
            <person name="Sun J."/>
            <person name="Mao Q."/>
            <person name="Liang P."/>
            <person name="Zhou C."/>
            <person name="Tian Y."/>
            <person name="Men J."/>
            <person name="Lv X."/>
            <person name="Huang L."/>
            <person name="Zhou J."/>
            <person name="Hu Y."/>
            <person name="Li R."/>
            <person name="Zhang F."/>
            <person name="Lei H."/>
            <person name="Li X."/>
            <person name="Hu X."/>
            <person name="Liang C."/>
            <person name="Xu J."/>
            <person name="Wu Z."/>
            <person name="Yu X."/>
        </authorList>
    </citation>
    <scope>NUCLEOTIDE SEQUENCE</scope>
    <source>
        <strain>Henan</strain>
    </source>
</reference>
<protein>
    <submittedName>
        <fullName evidence="1">Uncharacterized protein</fullName>
    </submittedName>
</protein>